<proteinExistence type="predicted"/>
<evidence type="ECO:0000313" key="2">
    <source>
        <dbReference type="Proteomes" id="UP000799421"/>
    </source>
</evidence>
<gene>
    <name evidence="1" type="ORF">K470DRAFT_262113</name>
</gene>
<reference evidence="1" key="1">
    <citation type="journal article" date="2020" name="Stud. Mycol.">
        <title>101 Dothideomycetes genomes: a test case for predicting lifestyles and emergence of pathogens.</title>
        <authorList>
            <person name="Haridas S."/>
            <person name="Albert R."/>
            <person name="Binder M."/>
            <person name="Bloem J."/>
            <person name="Labutti K."/>
            <person name="Salamov A."/>
            <person name="Andreopoulos B."/>
            <person name="Baker S."/>
            <person name="Barry K."/>
            <person name="Bills G."/>
            <person name="Bluhm B."/>
            <person name="Cannon C."/>
            <person name="Castanera R."/>
            <person name="Culley D."/>
            <person name="Daum C."/>
            <person name="Ezra D."/>
            <person name="Gonzalez J."/>
            <person name="Henrissat B."/>
            <person name="Kuo A."/>
            <person name="Liang C."/>
            <person name="Lipzen A."/>
            <person name="Lutzoni F."/>
            <person name="Magnuson J."/>
            <person name="Mondo S."/>
            <person name="Nolan M."/>
            <person name="Ohm R."/>
            <person name="Pangilinan J."/>
            <person name="Park H.-J."/>
            <person name="Ramirez L."/>
            <person name="Alfaro M."/>
            <person name="Sun H."/>
            <person name="Tritt A."/>
            <person name="Yoshinaga Y."/>
            <person name="Zwiers L.-H."/>
            <person name="Turgeon B."/>
            <person name="Goodwin S."/>
            <person name="Spatafora J."/>
            <person name="Crous P."/>
            <person name="Grigoriev I."/>
        </authorList>
    </citation>
    <scope>NUCLEOTIDE SEQUENCE</scope>
    <source>
        <strain evidence="1">CBS 480.64</strain>
    </source>
</reference>
<dbReference type="AlphaFoldDB" id="A0A6A7C757"/>
<protein>
    <submittedName>
        <fullName evidence="1">Uncharacterized protein</fullName>
    </submittedName>
</protein>
<organism evidence="1 2">
    <name type="scientific">Piedraia hortae CBS 480.64</name>
    <dbReference type="NCBI Taxonomy" id="1314780"/>
    <lineage>
        <taxon>Eukaryota</taxon>
        <taxon>Fungi</taxon>
        <taxon>Dikarya</taxon>
        <taxon>Ascomycota</taxon>
        <taxon>Pezizomycotina</taxon>
        <taxon>Dothideomycetes</taxon>
        <taxon>Dothideomycetidae</taxon>
        <taxon>Capnodiales</taxon>
        <taxon>Piedraiaceae</taxon>
        <taxon>Piedraia</taxon>
    </lineage>
</organism>
<keyword evidence="2" id="KW-1185">Reference proteome</keyword>
<name>A0A6A7C757_9PEZI</name>
<accession>A0A6A7C757</accession>
<sequence length="145" mass="15888">MRILKRQSVLTADIKHALTKPASSDKTDKALNMGTVQTGLDVNLANDIIGTQIKSLQEKQAAANKAIGMLSDLPKSQPLGDGRRFLEAVTEDIEKVSGTISSTVVAGRDLRRLWLTQAHRRLGKRKPRTRRLSRGPLELGLIQLG</sequence>
<dbReference type="EMBL" id="MU005961">
    <property type="protein sequence ID" value="KAF2863351.1"/>
    <property type="molecule type" value="Genomic_DNA"/>
</dbReference>
<dbReference type="Proteomes" id="UP000799421">
    <property type="component" value="Unassembled WGS sequence"/>
</dbReference>
<evidence type="ECO:0000313" key="1">
    <source>
        <dbReference type="EMBL" id="KAF2863351.1"/>
    </source>
</evidence>